<reference evidence="2" key="1">
    <citation type="journal article" date="2018" name="Proc. Natl. Acad. Sci. U.S.A.">
        <title>Linking secondary metabolites to gene clusters through genome sequencing of six diverse Aspergillus species.</title>
        <authorList>
            <person name="Kaerboelling I."/>
            <person name="Vesth T.C."/>
            <person name="Frisvad J.C."/>
            <person name="Nybo J.L."/>
            <person name="Theobald S."/>
            <person name="Kuo A."/>
            <person name="Bowyer P."/>
            <person name="Matsuda Y."/>
            <person name="Mondo S."/>
            <person name="Lyhne E.K."/>
            <person name="Kogle M.E."/>
            <person name="Clum A."/>
            <person name="Lipzen A."/>
            <person name="Salamov A."/>
            <person name="Ngan C.Y."/>
            <person name="Daum C."/>
            <person name="Chiniquy J."/>
            <person name="Barry K."/>
            <person name="LaButti K."/>
            <person name="Haridas S."/>
            <person name="Simmons B.A."/>
            <person name="Magnuson J.K."/>
            <person name="Mortensen U.H."/>
            <person name="Larsen T.O."/>
            <person name="Grigoriev I.V."/>
            <person name="Baker S.E."/>
            <person name="Andersen M.R."/>
        </authorList>
    </citation>
    <scope>NUCLEOTIDE SEQUENCE [LARGE SCALE GENOMIC DNA]</scope>
    <source>
        <strain evidence="2">IBT 16806</strain>
    </source>
</reference>
<evidence type="ECO:0000313" key="1">
    <source>
        <dbReference type="EMBL" id="PKX97546.1"/>
    </source>
</evidence>
<protein>
    <submittedName>
        <fullName evidence="1">Uncharacterized protein</fullName>
    </submittedName>
</protein>
<dbReference type="Proteomes" id="UP000234474">
    <property type="component" value="Unassembled WGS sequence"/>
</dbReference>
<proteinExistence type="predicted"/>
<dbReference type="RefSeq" id="XP_024686141.1">
    <property type="nucleotide sequence ID" value="XM_024821036.1"/>
</dbReference>
<dbReference type="AlphaFoldDB" id="A0A2I1CIT1"/>
<dbReference type="VEuPathDB" id="FungiDB:P174DRAFT_112691"/>
<comment type="caution">
    <text evidence="1">The sequence shown here is derived from an EMBL/GenBank/DDBJ whole genome shotgun (WGS) entry which is preliminary data.</text>
</comment>
<name>A0A2I1CIT1_ASPN1</name>
<accession>A0A2I1CIT1</accession>
<gene>
    <name evidence="1" type="ORF">P174DRAFT_112691</name>
</gene>
<organism evidence="1 2">
    <name type="scientific">Aspergillus novofumigatus (strain IBT 16806)</name>
    <dbReference type="NCBI Taxonomy" id="1392255"/>
    <lineage>
        <taxon>Eukaryota</taxon>
        <taxon>Fungi</taxon>
        <taxon>Dikarya</taxon>
        <taxon>Ascomycota</taxon>
        <taxon>Pezizomycotina</taxon>
        <taxon>Eurotiomycetes</taxon>
        <taxon>Eurotiomycetidae</taxon>
        <taxon>Eurotiales</taxon>
        <taxon>Aspergillaceae</taxon>
        <taxon>Aspergillus</taxon>
        <taxon>Aspergillus subgen. Fumigati</taxon>
    </lineage>
</organism>
<dbReference type="EMBL" id="MSZS01000002">
    <property type="protein sequence ID" value="PKX97546.1"/>
    <property type="molecule type" value="Genomic_DNA"/>
</dbReference>
<sequence>MALVSPARETLRLSNGFDGELRRAALGILYGVLWPLCMTRPSCVRSTTLASLPCASCLDSSRFHCFRNSPKIVQLTPRTTADQLLPPRRRVSSFDWVRSYNANRVISDRDDQPNVILSGID</sequence>
<dbReference type="GeneID" id="36528362"/>
<keyword evidence="2" id="KW-1185">Reference proteome</keyword>
<evidence type="ECO:0000313" key="2">
    <source>
        <dbReference type="Proteomes" id="UP000234474"/>
    </source>
</evidence>